<proteinExistence type="predicted"/>
<sequence>MINEEEFSEQFTKVLDTVIEAMTESPEIEPEKFFSMVCVLENLQYFGPVIFSALKVNSKE</sequence>
<gene>
    <name evidence="1" type="ORF">ACFPIB_05345</name>
</gene>
<protein>
    <submittedName>
        <fullName evidence="1">Uncharacterized protein</fullName>
    </submittedName>
</protein>
<organism evidence="1 2">
    <name type="scientific">Adhaeribacter terreus</name>
    <dbReference type="NCBI Taxonomy" id="529703"/>
    <lineage>
        <taxon>Bacteria</taxon>
        <taxon>Pseudomonadati</taxon>
        <taxon>Bacteroidota</taxon>
        <taxon>Cytophagia</taxon>
        <taxon>Cytophagales</taxon>
        <taxon>Hymenobacteraceae</taxon>
        <taxon>Adhaeribacter</taxon>
    </lineage>
</organism>
<reference evidence="2" key="1">
    <citation type="journal article" date="2019" name="Int. J. Syst. Evol. Microbiol.">
        <title>The Global Catalogue of Microorganisms (GCM) 10K type strain sequencing project: providing services to taxonomists for standard genome sequencing and annotation.</title>
        <authorList>
            <consortium name="The Broad Institute Genomics Platform"/>
            <consortium name="The Broad Institute Genome Sequencing Center for Infectious Disease"/>
            <person name="Wu L."/>
            <person name="Ma J."/>
        </authorList>
    </citation>
    <scope>NUCLEOTIDE SEQUENCE [LARGE SCALE GENOMIC DNA]</scope>
    <source>
        <strain evidence="2">KACC 12602</strain>
    </source>
</reference>
<dbReference type="Proteomes" id="UP001596161">
    <property type="component" value="Unassembled WGS sequence"/>
</dbReference>
<evidence type="ECO:0000313" key="2">
    <source>
        <dbReference type="Proteomes" id="UP001596161"/>
    </source>
</evidence>
<dbReference type="RefSeq" id="WP_378016402.1">
    <property type="nucleotide sequence ID" value="NZ_JBHSKT010000003.1"/>
</dbReference>
<name>A0ABW0E6V6_9BACT</name>
<evidence type="ECO:0000313" key="1">
    <source>
        <dbReference type="EMBL" id="MFC5270024.1"/>
    </source>
</evidence>
<comment type="caution">
    <text evidence="1">The sequence shown here is derived from an EMBL/GenBank/DDBJ whole genome shotgun (WGS) entry which is preliminary data.</text>
</comment>
<accession>A0ABW0E6V6</accession>
<dbReference type="EMBL" id="JBHSKT010000003">
    <property type="protein sequence ID" value="MFC5270024.1"/>
    <property type="molecule type" value="Genomic_DNA"/>
</dbReference>
<keyword evidence="2" id="KW-1185">Reference proteome</keyword>